<evidence type="ECO:0000313" key="11">
    <source>
        <dbReference type="EMBL" id="KIV97697.1"/>
    </source>
</evidence>
<dbReference type="SMART" id="SM00066">
    <property type="entry name" value="GAL4"/>
    <property type="match status" value="1"/>
</dbReference>
<dbReference type="HOGENOM" id="CLU_007124_0_0_1"/>
<evidence type="ECO:0000259" key="10">
    <source>
        <dbReference type="PROSITE" id="PS50048"/>
    </source>
</evidence>
<dbReference type="Proteomes" id="UP000054302">
    <property type="component" value="Unassembled WGS sequence"/>
</dbReference>
<dbReference type="PANTHER" id="PTHR46910">
    <property type="entry name" value="TRANSCRIPTION FACTOR PDR1"/>
    <property type="match status" value="1"/>
</dbReference>
<evidence type="ECO:0000256" key="8">
    <source>
        <dbReference type="SAM" id="Coils"/>
    </source>
</evidence>
<keyword evidence="4" id="KW-0805">Transcription regulation</keyword>
<dbReference type="CDD" id="cd00067">
    <property type="entry name" value="GAL4"/>
    <property type="match status" value="1"/>
</dbReference>
<dbReference type="STRING" id="212818.A0A0D1ZSZ4"/>
<keyword evidence="7" id="KW-0539">Nucleus</keyword>
<dbReference type="GO" id="GO:0000981">
    <property type="term" value="F:DNA-binding transcription factor activity, RNA polymerase II-specific"/>
    <property type="evidence" value="ECO:0007669"/>
    <property type="project" value="InterPro"/>
</dbReference>
<dbReference type="InterPro" id="IPR050987">
    <property type="entry name" value="AtrR-like"/>
</dbReference>
<evidence type="ECO:0000256" key="2">
    <source>
        <dbReference type="ARBA" id="ARBA00022723"/>
    </source>
</evidence>
<dbReference type="OMA" id="TNVGFEC"/>
<feature type="domain" description="Zn(2)-C6 fungal-type" evidence="10">
    <location>
        <begin position="23"/>
        <end position="53"/>
    </location>
</feature>
<dbReference type="PANTHER" id="PTHR46910:SF12">
    <property type="entry name" value="REGULATORY PROTEIN CAT8"/>
    <property type="match status" value="1"/>
</dbReference>
<keyword evidence="8" id="KW-0175">Coiled coil</keyword>
<dbReference type="GO" id="GO:0006351">
    <property type="term" value="P:DNA-templated transcription"/>
    <property type="evidence" value="ECO:0007669"/>
    <property type="project" value="InterPro"/>
</dbReference>
<dbReference type="InterPro" id="IPR001138">
    <property type="entry name" value="Zn2Cys6_DnaBD"/>
</dbReference>
<feature type="compositionally biased region" description="Low complexity" evidence="9">
    <location>
        <begin position="602"/>
        <end position="620"/>
    </location>
</feature>
<evidence type="ECO:0000256" key="5">
    <source>
        <dbReference type="ARBA" id="ARBA00023125"/>
    </source>
</evidence>
<evidence type="ECO:0000256" key="4">
    <source>
        <dbReference type="ARBA" id="ARBA00023015"/>
    </source>
</evidence>
<evidence type="ECO:0000256" key="3">
    <source>
        <dbReference type="ARBA" id="ARBA00022833"/>
    </source>
</evidence>
<evidence type="ECO:0000313" key="12">
    <source>
        <dbReference type="Proteomes" id="UP000054302"/>
    </source>
</evidence>
<feature type="coiled-coil region" evidence="8">
    <location>
        <begin position="67"/>
        <end position="101"/>
    </location>
</feature>
<accession>A0A0D1ZSZ4</accession>
<dbReference type="CDD" id="cd12148">
    <property type="entry name" value="fungal_TF_MHR"/>
    <property type="match status" value="1"/>
</dbReference>
<feature type="compositionally biased region" description="Polar residues" evidence="9">
    <location>
        <begin position="659"/>
        <end position="675"/>
    </location>
</feature>
<dbReference type="GO" id="GO:0005634">
    <property type="term" value="C:nucleus"/>
    <property type="evidence" value="ECO:0007669"/>
    <property type="project" value="UniProtKB-SubCell"/>
</dbReference>
<dbReference type="PROSITE" id="PS00463">
    <property type="entry name" value="ZN2_CY6_FUNGAL_1"/>
    <property type="match status" value="1"/>
</dbReference>
<name>A0A0D1ZSZ4_EXOME</name>
<evidence type="ECO:0000256" key="6">
    <source>
        <dbReference type="ARBA" id="ARBA00023163"/>
    </source>
</evidence>
<dbReference type="OrthoDB" id="10001928at2759"/>
<dbReference type="VEuPathDB" id="FungiDB:PV10_01410"/>
<keyword evidence="2" id="KW-0479">Metal-binding</keyword>
<feature type="region of interest" description="Disordered" evidence="9">
    <location>
        <begin position="602"/>
        <end position="676"/>
    </location>
</feature>
<sequence length="863" mass="94880">MPGILPMKMIRVGSSAASRIAQACDRCRSKKIRCDGIRPTCTQCANVGFECKTSDKLSRRAFPRGYTESLEDRVRGLEAEVKELKDLLDEKDEKIDMLSRIHSFSPPSRKCSASLSPSHAAEVKAEVDSIREETLHVEIPIPVSPKATSTGTSTVPSFIEAFEQKIQDTGGDVTVISSTPLLKAIQCTRSTVNAKFPPRILSDQYINLFFQEWQPLLPILHRPTFLRVYEQYVTNPETGNWQNNKQSLAQLFLIFEIAALSSMSTSKKATPSYEHHWRKALYSTSSTACLSTLQCHLLAQVCYLLRADHTHLTRHRSIAVSMCHELGLHQDHKYHNLSPLEAETKKKVFWAQYVLDKFASATTGTPMLLRDSDITTEYPADVDDENLSSQGFSPTLPGELTKISSALALFRVTRVLAKVLEHLYPAKASYQLSVTKLHALSDELDQWSEELPEHLRLRFCNDKPATHLISCRSPLLSLAYFYTRSLIHRPLLCHSSGSAASAASIVLAAAGKHLSQILDLLIERRMNYTFPLNKTDLILDATFSIMWQSLDLEDDSKLVKDNSKSVMLLLSILGTENPPAATELRKIAGKFVAMDAQAQSSSNESSAFNSPSSANSSMAAPVTTPADAKSKSTRKQIQAIASRWSSFSNKGKPEDGQKRSSVPQISPPMSVQNGGSVERAGSIVSVSSARSAPILPKQPTVAVGLPPQTIDPPAINLDYLPLTDFMHSPSRTSSSTMLPPRKELTPTIADPSWEQLLGNFDGSQAALYAELPDNGQALYPSVSNDWAPDAWHLGPEAFCSKANVPQSLLSFSEESLTSGDDFLFSAPPSNNGSTATEQIDLGDRYRGITMPVDDDFDLHGLQA</sequence>
<dbReference type="SUPFAM" id="SSF57701">
    <property type="entry name" value="Zn2/Cys6 DNA-binding domain"/>
    <property type="match status" value="1"/>
</dbReference>
<dbReference type="AlphaFoldDB" id="A0A0D1ZSZ4"/>
<dbReference type="Pfam" id="PF04082">
    <property type="entry name" value="Fungal_trans"/>
    <property type="match status" value="1"/>
</dbReference>
<proteinExistence type="predicted"/>
<evidence type="ECO:0000256" key="1">
    <source>
        <dbReference type="ARBA" id="ARBA00004123"/>
    </source>
</evidence>
<dbReference type="GeneID" id="27319255"/>
<keyword evidence="3" id="KW-0862">Zinc</keyword>
<evidence type="ECO:0000256" key="9">
    <source>
        <dbReference type="SAM" id="MobiDB-lite"/>
    </source>
</evidence>
<dbReference type="PROSITE" id="PS50048">
    <property type="entry name" value="ZN2_CY6_FUNGAL_2"/>
    <property type="match status" value="1"/>
</dbReference>
<organism evidence="11 12">
    <name type="scientific">Exophiala mesophila</name>
    <name type="common">Black yeast-like fungus</name>
    <dbReference type="NCBI Taxonomy" id="212818"/>
    <lineage>
        <taxon>Eukaryota</taxon>
        <taxon>Fungi</taxon>
        <taxon>Dikarya</taxon>
        <taxon>Ascomycota</taxon>
        <taxon>Pezizomycotina</taxon>
        <taxon>Eurotiomycetes</taxon>
        <taxon>Chaetothyriomycetidae</taxon>
        <taxon>Chaetothyriales</taxon>
        <taxon>Herpotrichiellaceae</taxon>
        <taxon>Exophiala</taxon>
    </lineage>
</organism>
<dbReference type="SMART" id="SM00906">
    <property type="entry name" value="Fungal_trans"/>
    <property type="match status" value="1"/>
</dbReference>
<reference evidence="11 12" key="1">
    <citation type="submission" date="2015-01" db="EMBL/GenBank/DDBJ databases">
        <title>The Genome Sequence of Exophiala mesophila CBS40295.</title>
        <authorList>
            <consortium name="The Broad Institute Genomics Platform"/>
            <person name="Cuomo C."/>
            <person name="de Hoog S."/>
            <person name="Gorbushina A."/>
            <person name="Stielow B."/>
            <person name="Teixiera M."/>
            <person name="Abouelleil A."/>
            <person name="Chapman S.B."/>
            <person name="Priest M."/>
            <person name="Young S.K."/>
            <person name="Wortman J."/>
            <person name="Nusbaum C."/>
            <person name="Birren B."/>
        </authorList>
    </citation>
    <scope>NUCLEOTIDE SEQUENCE [LARGE SCALE GENOMIC DNA]</scope>
    <source>
        <strain evidence="11 12">CBS 40295</strain>
    </source>
</reference>
<dbReference type="EMBL" id="KN847520">
    <property type="protein sequence ID" value="KIV97697.1"/>
    <property type="molecule type" value="Genomic_DNA"/>
</dbReference>
<comment type="subcellular location">
    <subcellularLocation>
        <location evidence="1">Nucleus</location>
    </subcellularLocation>
</comment>
<dbReference type="InterPro" id="IPR036864">
    <property type="entry name" value="Zn2-C6_fun-type_DNA-bd_sf"/>
</dbReference>
<evidence type="ECO:0000256" key="7">
    <source>
        <dbReference type="ARBA" id="ARBA00023242"/>
    </source>
</evidence>
<dbReference type="Pfam" id="PF00172">
    <property type="entry name" value="Zn_clus"/>
    <property type="match status" value="1"/>
</dbReference>
<keyword evidence="12" id="KW-1185">Reference proteome</keyword>
<dbReference type="FunFam" id="4.10.240.10:FF:000007">
    <property type="entry name" value="C6 transcription factor FacB"/>
    <property type="match status" value="1"/>
</dbReference>
<keyword evidence="6" id="KW-0804">Transcription</keyword>
<dbReference type="RefSeq" id="XP_016229271.1">
    <property type="nucleotide sequence ID" value="XM_016365622.1"/>
</dbReference>
<dbReference type="CDD" id="cd15485">
    <property type="entry name" value="ZIP_Cat8"/>
    <property type="match status" value="1"/>
</dbReference>
<dbReference type="GO" id="GO:0008270">
    <property type="term" value="F:zinc ion binding"/>
    <property type="evidence" value="ECO:0007669"/>
    <property type="project" value="InterPro"/>
</dbReference>
<dbReference type="InterPro" id="IPR007219">
    <property type="entry name" value="XnlR_reg_dom"/>
</dbReference>
<keyword evidence="5" id="KW-0238">DNA-binding</keyword>
<protein>
    <recommendedName>
        <fullName evidence="10">Zn(2)-C6 fungal-type domain-containing protein</fullName>
    </recommendedName>
</protein>
<dbReference type="Gene3D" id="4.10.240.10">
    <property type="entry name" value="Zn(2)-C6 fungal-type DNA-binding domain"/>
    <property type="match status" value="1"/>
</dbReference>
<dbReference type="GO" id="GO:0003677">
    <property type="term" value="F:DNA binding"/>
    <property type="evidence" value="ECO:0007669"/>
    <property type="project" value="UniProtKB-KW"/>
</dbReference>
<gene>
    <name evidence="11" type="ORF">PV10_01410</name>
</gene>